<dbReference type="RefSeq" id="XP_013338997.1">
    <property type="nucleotide sequence ID" value="XM_013483543.1"/>
</dbReference>
<dbReference type="InParanoid" id="A0A074YUH7"/>
<sequence>MNWPLAILRWLLVAALVCALESVLVAQISETEDCINPLVFSGDSFIPIAEDLLVVDFVLTTTSKSRAQT</sequence>
<dbReference type="AlphaFoldDB" id="A0A074YUH7"/>
<feature type="chain" id="PRO_5001703730" evidence="1">
    <location>
        <begin position="20"/>
        <end position="69"/>
    </location>
</feature>
<organism evidence="2 3">
    <name type="scientific">Aureobasidium subglaciale (strain EXF-2481)</name>
    <name type="common">Aureobasidium pullulans var. subglaciale</name>
    <dbReference type="NCBI Taxonomy" id="1043005"/>
    <lineage>
        <taxon>Eukaryota</taxon>
        <taxon>Fungi</taxon>
        <taxon>Dikarya</taxon>
        <taxon>Ascomycota</taxon>
        <taxon>Pezizomycotina</taxon>
        <taxon>Dothideomycetes</taxon>
        <taxon>Dothideomycetidae</taxon>
        <taxon>Dothideales</taxon>
        <taxon>Saccotheciaceae</taxon>
        <taxon>Aureobasidium</taxon>
    </lineage>
</organism>
<proteinExistence type="predicted"/>
<evidence type="ECO:0000313" key="3">
    <source>
        <dbReference type="Proteomes" id="UP000030641"/>
    </source>
</evidence>
<reference evidence="2 3" key="1">
    <citation type="journal article" date="2014" name="BMC Genomics">
        <title>Genome sequencing of four Aureobasidium pullulans varieties: biotechnological potential, stress tolerance, and description of new species.</title>
        <authorList>
            <person name="Gostin Ar C."/>
            <person name="Ohm R.A."/>
            <person name="Kogej T."/>
            <person name="Sonjak S."/>
            <person name="Turk M."/>
            <person name="Zajc J."/>
            <person name="Zalar P."/>
            <person name="Grube M."/>
            <person name="Sun H."/>
            <person name="Han J."/>
            <person name="Sharma A."/>
            <person name="Chiniquy J."/>
            <person name="Ngan C.Y."/>
            <person name="Lipzen A."/>
            <person name="Barry K."/>
            <person name="Grigoriev I.V."/>
            <person name="Gunde-Cimerman N."/>
        </authorList>
    </citation>
    <scope>NUCLEOTIDE SEQUENCE [LARGE SCALE GENOMIC DNA]</scope>
    <source>
        <strain evidence="2 3">EXF-2481</strain>
    </source>
</reference>
<keyword evidence="1" id="KW-0732">Signal</keyword>
<dbReference type="EMBL" id="KL584790">
    <property type="protein sequence ID" value="KEQ90486.1"/>
    <property type="molecule type" value="Genomic_DNA"/>
</dbReference>
<keyword evidence="3" id="KW-1185">Reference proteome</keyword>
<name>A0A074YUH7_AURSE</name>
<accession>A0A074YUH7</accession>
<dbReference type="Proteomes" id="UP000030641">
    <property type="component" value="Unassembled WGS sequence"/>
</dbReference>
<feature type="signal peptide" evidence="1">
    <location>
        <begin position="1"/>
        <end position="19"/>
    </location>
</feature>
<protein>
    <submittedName>
        <fullName evidence="2">Uncharacterized protein</fullName>
    </submittedName>
</protein>
<dbReference type="GeneID" id="25369113"/>
<dbReference type="HOGENOM" id="CLU_2775537_0_0_1"/>
<gene>
    <name evidence="2" type="ORF">AUEXF2481DRAFT_568251</name>
</gene>
<evidence type="ECO:0000256" key="1">
    <source>
        <dbReference type="SAM" id="SignalP"/>
    </source>
</evidence>
<evidence type="ECO:0000313" key="2">
    <source>
        <dbReference type="EMBL" id="KEQ90486.1"/>
    </source>
</evidence>